<feature type="chain" id="PRO_5038882565" description="Lipoprotein" evidence="1">
    <location>
        <begin position="31"/>
        <end position="419"/>
    </location>
</feature>
<keyword evidence="1" id="KW-0732">Signal</keyword>
<evidence type="ECO:0000313" key="2">
    <source>
        <dbReference type="EMBL" id="BAN04471.1"/>
    </source>
</evidence>
<proteinExistence type="predicted"/>
<accession>A0A6C7EDD3</accession>
<dbReference type="RefSeq" id="WP_015443718.1">
    <property type="nucleotide sequence ID" value="NC_020520.1"/>
</dbReference>
<name>A0A6C7EDD3_ILUCY</name>
<organism evidence="2 3">
    <name type="scientific">Ilumatobacter coccineus (strain NBRC 103263 / KCTC 29153 / YM16-304)</name>
    <dbReference type="NCBI Taxonomy" id="1313172"/>
    <lineage>
        <taxon>Bacteria</taxon>
        <taxon>Bacillati</taxon>
        <taxon>Actinomycetota</taxon>
        <taxon>Acidimicrobiia</taxon>
        <taxon>Acidimicrobiales</taxon>
        <taxon>Ilumatobacteraceae</taxon>
        <taxon>Ilumatobacter</taxon>
    </lineage>
</organism>
<protein>
    <recommendedName>
        <fullName evidence="4">Lipoprotein</fullName>
    </recommendedName>
</protein>
<dbReference type="PROSITE" id="PS51257">
    <property type="entry name" value="PROKAR_LIPOPROTEIN"/>
    <property type="match status" value="1"/>
</dbReference>
<dbReference type="AlphaFoldDB" id="A0A6C7EDD3"/>
<evidence type="ECO:0008006" key="4">
    <source>
        <dbReference type="Google" id="ProtNLM"/>
    </source>
</evidence>
<gene>
    <name evidence="2" type="ORF">YM304_41570</name>
</gene>
<dbReference type="KEGG" id="aym:YM304_41570"/>
<dbReference type="EMBL" id="AP012057">
    <property type="protein sequence ID" value="BAN04471.1"/>
    <property type="molecule type" value="Genomic_DNA"/>
</dbReference>
<dbReference type="Proteomes" id="UP000011863">
    <property type="component" value="Chromosome"/>
</dbReference>
<feature type="signal peptide" evidence="1">
    <location>
        <begin position="1"/>
        <end position="30"/>
    </location>
</feature>
<keyword evidence="3" id="KW-1185">Reference proteome</keyword>
<evidence type="ECO:0000256" key="1">
    <source>
        <dbReference type="SAM" id="SignalP"/>
    </source>
</evidence>
<evidence type="ECO:0000313" key="3">
    <source>
        <dbReference type="Proteomes" id="UP000011863"/>
    </source>
</evidence>
<reference evidence="2 3" key="1">
    <citation type="journal article" date="2013" name="Int. J. Syst. Evol. Microbiol.">
        <title>Ilumatobacter nonamiense sp. nov. and Ilumatobacter coccineum sp. nov., isolated from seashore sand.</title>
        <authorList>
            <person name="Matsumoto A."/>
            <person name="Kasai H."/>
            <person name="Matsuo Y."/>
            <person name="Shizuri Y."/>
            <person name="Ichikawa N."/>
            <person name="Fujita N."/>
            <person name="Omura S."/>
            <person name="Takahashi Y."/>
        </authorList>
    </citation>
    <scope>NUCLEOTIDE SEQUENCE [LARGE SCALE GENOMIC DNA]</scope>
    <source>
        <strain evidence="3">NBRC 103263 / KCTC 29153 / YM16-304</strain>
    </source>
</reference>
<sequence length="419" mass="43274">MTPNHRSTRQHPARLRLAAALAVGSLAVTACGGGDDTTAPAGETADDVIEQIDEQIDGIDTDGLDEGQIELIDDVVDGLGDEFSDDADDDAPAPWEGVRVLSTSGNARLEVIDPDAFGGVAEAFSTPVPEPLNNSESANRTVDTGVVIGDSVWVSAQTALHRVALADGTITASIPVDDVVPGGSFGDITGDAQGIFVLASMRGGDSVVAEVDPDAATVRNTIDFTAPAVALYTIASNDTHVAAAYDNAPGIPVQLIDRVTGDVTEIGNYLQLHSVHIVRDELWVVVASSNTSEADTYEKYALDGTPIGEGTLPRTGVLKTFGDRAVMVEPSNASDPSDPVAPLEVEPVGTPIEAMLPAGTVTLTAYAEIDGYAYSSASCCTKDEFDFPTRTGVVDMATGETVFAADSLTATAILPAADA</sequence>